<reference evidence="5" key="1">
    <citation type="submission" date="2016-06" db="EMBL/GenBank/DDBJ databases">
        <authorList>
            <person name="Varghese N."/>
            <person name="Submissions Spin"/>
        </authorList>
    </citation>
    <scope>NUCLEOTIDE SEQUENCE [LARGE SCALE GENOMIC DNA]</scope>
    <source>
        <strain evidence="5">DSM 44100</strain>
    </source>
</reference>
<dbReference type="Gene3D" id="4.10.320.10">
    <property type="entry name" value="E3-binding domain"/>
    <property type="match status" value="1"/>
</dbReference>
<dbReference type="AlphaFoldDB" id="A0A1C5AB30"/>
<sequence>MAKQIIHRLIDDLDGGDADETVGFALDGVRYEIDLSALNAEKLRSVLARYTTHGTRVGRGGVAVDSRAARGSAAGFAGRSINGPSRVTTDREQNKAIRDWAKKAGKNISDRGRIPQEIVEEYHSKAGR</sequence>
<feature type="domain" description="Lsr2 dimerization" evidence="2">
    <location>
        <begin position="1"/>
        <end position="58"/>
    </location>
</feature>
<protein>
    <submittedName>
        <fullName evidence="4">Lsr2 protein</fullName>
    </submittedName>
</protein>
<gene>
    <name evidence="4" type="ORF">GA0070216_11547</name>
</gene>
<dbReference type="Pfam" id="PF11774">
    <property type="entry name" value="Lsr2"/>
    <property type="match status" value="1"/>
</dbReference>
<dbReference type="STRING" id="121616.GA0070216_11547"/>
<dbReference type="Pfam" id="PF23359">
    <property type="entry name" value="Lsr2_DNA-bd"/>
    <property type="match status" value="1"/>
</dbReference>
<name>A0A1C5AB30_9ACTN</name>
<keyword evidence="5" id="KW-1185">Reference proteome</keyword>
<dbReference type="Proteomes" id="UP000198797">
    <property type="component" value="Unassembled WGS sequence"/>
</dbReference>
<dbReference type="InterPro" id="IPR036625">
    <property type="entry name" value="E3-bd_dom_sf"/>
</dbReference>
<dbReference type="EMBL" id="FMCU01000015">
    <property type="protein sequence ID" value="SCF42224.1"/>
    <property type="molecule type" value="Genomic_DNA"/>
</dbReference>
<keyword evidence="1" id="KW-0238">DNA-binding</keyword>
<dbReference type="RefSeq" id="WP_091250886.1">
    <property type="nucleotide sequence ID" value="NZ_FMCU01000015.1"/>
</dbReference>
<dbReference type="GO" id="GO:0016746">
    <property type="term" value="F:acyltransferase activity"/>
    <property type="evidence" value="ECO:0007669"/>
    <property type="project" value="InterPro"/>
</dbReference>
<dbReference type="InterPro" id="IPR024412">
    <property type="entry name" value="Lsr2_dim_dom"/>
</dbReference>
<dbReference type="OrthoDB" id="4113332at2"/>
<evidence type="ECO:0000313" key="4">
    <source>
        <dbReference type="EMBL" id="SCF42224.1"/>
    </source>
</evidence>
<evidence type="ECO:0000313" key="5">
    <source>
        <dbReference type="Proteomes" id="UP000198797"/>
    </source>
</evidence>
<evidence type="ECO:0000259" key="3">
    <source>
        <dbReference type="Pfam" id="PF23359"/>
    </source>
</evidence>
<feature type="domain" description="Lsr2 DNA-binding" evidence="3">
    <location>
        <begin position="89"/>
        <end position="123"/>
    </location>
</feature>
<proteinExistence type="predicted"/>
<accession>A0A1C5AB30</accession>
<dbReference type="GO" id="GO:0003677">
    <property type="term" value="F:DNA binding"/>
    <property type="evidence" value="ECO:0007669"/>
    <property type="project" value="UniProtKB-KW"/>
</dbReference>
<dbReference type="Gene3D" id="3.30.60.230">
    <property type="entry name" value="Lsr2, dimerization domain"/>
    <property type="match status" value="1"/>
</dbReference>
<dbReference type="InterPro" id="IPR055370">
    <property type="entry name" value="Lsr2_DNA-bd"/>
</dbReference>
<evidence type="ECO:0000259" key="2">
    <source>
        <dbReference type="Pfam" id="PF11774"/>
    </source>
</evidence>
<organism evidence="4 5">
    <name type="scientific">Micromonospora matsumotoense</name>
    <dbReference type="NCBI Taxonomy" id="121616"/>
    <lineage>
        <taxon>Bacteria</taxon>
        <taxon>Bacillati</taxon>
        <taxon>Actinomycetota</taxon>
        <taxon>Actinomycetes</taxon>
        <taxon>Micromonosporales</taxon>
        <taxon>Micromonosporaceae</taxon>
        <taxon>Micromonospora</taxon>
    </lineage>
</organism>
<dbReference type="InterPro" id="IPR042261">
    <property type="entry name" value="Lsr2-like_dimerization"/>
</dbReference>
<evidence type="ECO:0000256" key="1">
    <source>
        <dbReference type="ARBA" id="ARBA00023125"/>
    </source>
</evidence>